<dbReference type="OrthoDB" id="5392033at2759"/>
<sequence>MDDHDKLIYLLNNPDSSSAPENPQWSELLAPYLENSLIHASSYTAHEIAKHVRFFVNIIAPHIGPGPLVSGSGESPYYQPQYPSSMTNDLTPFQLSLCWKERKQEGKPIVRFINDMIPPDGERTRAASLQESLRLIGALEKVTQDLSFGLTLHVLPDIWKAVSRCLQDSEPSIHPQGDCPLCGPSSGFIGFGLKRSVVSSKFYWLLPSCLDIPEVLNLMDSVFAACAPVHEFFASPVFQRSWSQIRQHVFTNPETLRPRMLSIDATAFPAPRIKFYTRCLFHGDRGFDSWKQHLRFNESITCPDGFLSTCRDLWTSLVTAPDEWASTRPGVGPKYCLILYELTASSSTPTVNGTSELRQKISSKLYVMCQEIPHPDSFIATHLLRHCNLAAESTILRAFAAGTKPTNFISEIGLAPRTEGAEASIYLSPSFFARRKWATAEDGYFCKPRITLPN</sequence>
<dbReference type="GO" id="GO:0009820">
    <property type="term" value="P:alkaloid metabolic process"/>
    <property type="evidence" value="ECO:0007669"/>
    <property type="project" value="InterPro"/>
</dbReference>
<evidence type="ECO:0000256" key="3">
    <source>
        <dbReference type="ARBA" id="ARBA00022679"/>
    </source>
</evidence>
<name>A0A4S3J2J7_9EURO</name>
<accession>A0A4S3J2J7</accession>
<dbReference type="Proteomes" id="UP000308092">
    <property type="component" value="Unassembled WGS sequence"/>
</dbReference>
<dbReference type="InterPro" id="IPR017795">
    <property type="entry name" value="ABBA_NscD-like"/>
</dbReference>
<comment type="pathway">
    <text evidence="1">Secondary metabolite biosynthesis.</text>
</comment>
<evidence type="ECO:0000256" key="2">
    <source>
        <dbReference type="ARBA" id="ARBA00010209"/>
    </source>
</evidence>
<evidence type="ECO:0000313" key="4">
    <source>
        <dbReference type="EMBL" id="KAA8645187.1"/>
    </source>
</evidence>
<comment type="caution">
    <text evidence="5">The sequence shown here is derived from an EMBL/GenBank/DDBJ whole genome shotgun (WGS) entry which is preliminary data.</text>
</comment>
<dbReference type="Pfam" id="PF11991">
    <property type="entry name" value="Trp_DMAT"/>
    <property type="match status" value="1"/>
</dbReference>
<dbReference type="SFLD" id="SFLDS00036">
    <property type="entry name" value="Aromatic_Prenyltransferase"/>
    <property type="match status" value="1"/>
</dbReference>
<dbReference type="PANTHER" id="PTHR40627:SF4">
    <property type="entry name" value="PRENYLTRANSFERASE ASQH1-RELATED"/>
    <property type="match status" value="1"/>
</dbReference>
<evidence type="ECO:0000313" key="7">
    <source>
        <dbReference type="Proteomes" id="UP000324241"/>
    </source>
</evidence>
<reference evidence="5 6" key="1">
    <citation type="submission" date="2019-03" db="EMBL/GenBank/DDBJ databases">
        <title>The genome sequence of a newly discovered highly antifungal drug resistant Aspergillus species, Aspergillus tanneri NIH 1004.</title>
        <authorList>
            <person name="Mounaud S."/>
            <person name="Singh I."/>
            <person name="Joardar V."/>
            <person name="Pakala S."/>
            <person name="Pakala S."/>
            <person name="Venepally P."/>
            <person name="Hoover J."/>
            <person name="Nierman W."/>
            <person name="Chung J."/>
            <person name="Losada L."/>
        </authorList>
    </citation>
    <scope>NUCLEOTIDE SEQUENCE [LARGE SCALE GENOMIC DNA]</scope>
    <source>
        <strain evidence="5 6">NIH1004</strain>
    </source>
</reference>
<dbReference type="Proteomes" id="UP000324241">
    <property type="component" value="Unassembled WGS sequence"/>
</dbReference>
<dbReference type="PANTHER" id="PTHR40627">
    <property type="entry name" value="INDOLE PRENYLTRANSFERASE TDIB-RELATED"/>
    <property type="match status" value="1"/>
</dbReference>
<dbReference type="GO" id="GO:0016765">
    <property type="term" value="F:transferase activity, transferring alkyl or aryl (other than methyl) groups"/>
    <property type="evidence" value="ECO:0007669"/>
    <property type="project" value="InterPro"/>
</dbReference>
<organism evidence="5 6">
    <name type="scientific">Aspergillus tanneri</name>
    <dbReference type="NCBI Taxonomy" id="1220188"/>
    <lineage>
        <taxon>Eukaryota</taxon>
        <taxon>Fungi</taxon>
        <taxon>Dikarya</taxon>
        <taxon>Ascomycota</taxon>
        <taxon>Pezizomycotina</taxon>
        <taxon>Eurotiomycetes</taxon>
        <taxon>Eurotiomycetidae</taxon>
        <taxon>Eurotiales</taxon>
        <taxon>Aspergillaceae</taxon>
        <taxon>Aspergillus</taxon>
        <taxon>Aspergillus subgen. Circumdati</taxon>
    </lineage>
</organism>
<keyword evidence="6" id="KW-1185">Reference proteome</keyword>
<evidence type="ECO:0000313" key="5">
    <source>
        <dbReference type="EMBL" id="THC89023.1"/>
    </source>
</evidence>
<evidence type="ECO:0000256" key="1">
    <source>
        <dbReference type="ARBA" id="ARBA00005179"/>
    </source>
</evidence>
<dbReference type="EMBL" id="QUQM01000006">
    <property type="protein sequence ID" value="KAA8645187.1"/>
    <property type="molecule type" value="Genomic_DNA"/>
</dbReference>
<proteinExistence type="inferred from homology"/>
<dbReference type="AlphaFoldDB" id="A0A4S3J2J7"/>
<protein>
    <recommendedName>
        <fullName evidence="8">Aromatic prenyltransferase (DMATS family)</fullName>
    </recommendedName>
</protein>
<dbReference type="RefSeq" id="XP_033424548.1">
    <property type="nucleotide sequence ID" value="XM_033573996.1"/>
</dbReference>
<keyword evidence="3" id="KW-0808">Transferase</keyword>
<reference evidence="4 7" key="2">
    <citation type="submission" date="2019-08" db="EMBL/GenBank/DDBJ databases">
        <title>The genome sequence of a newly discovered highly antifungal drug resistant Aspergillus species, Aspergillus tanneri NIH 1004.</title>
        <authorList>
            <person name="Mounaud S."/>
            <person name="Singh I."/>
            <person name="Joardar V."/>
            <person name="Pakala S."/>
            <person name="Pakala S."/>
            <person name="Venepally P."/>
            <person name="Chung J.K."/>
            <person name="Losada L."/>
            <person name="Nierman W.C."/>
        </authorList>
    </citation>
    <scope>NUCLEOTIDE SEQUENCE [LARGE SCALE GENOMIC DNA]</scope>
    <source>
        <strain evidence="4 7">NIH1004</strain>
    </source>
</reference>
<comment type="similarity">
    <text evidence="2">Belongs to the tryptophan dimethylallyltransferase family.</text>
</comment>
<evidence type="ECO:0008006" key="8">
    <source>
        <dbReference type="Google" id="ProtNLM"/>
    </source>
</evidence>
<dbReference type="EMBL" id="SOSA01000724">
    <property type="protein sequence ID" value="THC89023.1"/>
    <property type="molecule type" value="Genomic_DNA"/>
</dbReference>
<dbReference type="VEuPathDB" id="FungiDB:EYZ11_011529"/>
<evidence type="ECO:0000313" key="6">
    <source>
        <dbReference type="Proteomes" id="UP000308092"/>
    </source>
</evidence>
<dbReference type="InterPro" id="IPR033964">
    <property type="entry name" value="ABBA"/>
</dbReference>
<gene>
    <name evidence="4" type="ORF">ATNIH1004_009404</name>
    <name evidence="5" type="ORF">EYZ11_011529</name>
</gene>
<dbReference type="GeneID" id="54332106"/>